<evidence type="ECO:0000259" key="6">
    <source>
        <dbReference type="Pfam" id="PF00441"/>
    </source>
</evidence>
<reference evidence="8" key="1">
    <citation type="journal article" date="2018" name="Nat. Microbiol.">
        <title>Leveraging single-cell genomics to expand the fungal tree of life.</title>
        <authorList>
            <person name="Ahrendt S.R."/>
            <person name="Quandt C.A."/>
            <person name="Ciobanu D."/>
            <person name="Clum A."/>
            <person name="Salamov A."/>
            <person name="Andreopoulos B."/>
            <person name="Cheng J.F."/>
            <person name="Woyke T."/>
            <person name="Pelin A."/>
            <person name="Henrissat B."/>
            <person name="Reynolds N.K."/>
            <person name="Benny G.L."/>
            <person name="Smith M.E."/>
            <person name="James T.Y."/>
            <person name="Grigoriev I.V."/>
        </authorList>
    </citation>
    <scope>NUCLEOTIDE SEQUENCE [LARGE SCALE GENOMIC DNA]</scope>
    <source>
        <strain evidence="8">ATCC 52028</strain>
    </source>
</reference>
<evidence type="ECO:0000256" key="5">
    <source>
        <dbReference type="ARBA" id="ARBA00023128"/>
    </source>
</evidence>
<keyword evidence="4" id="KW-0560">Oxidoreductase</keyword>
<dbReference type="Gene3D" id="1.20.140.10">
    <property type="entry name" value="Butyryl-CoA Dehydrogenase, subunit A, domain 3"/>
    <property type="match status" value="1"/>
</dbReference>
<feature type="domain" description="Acyl-CoA dehydrogenase/oxidase C-terminal" evidence="6">
    <location>
        <begin position="2"/>
        <end position="96"/>
    </location>
</feature>
<protein>
    <submittedName>
        <fullName evidence="7">Acyl-CoA dehydrogenase/oxidase C-terminal</fullName>
    </submittedName>
</protein>
<keyword evidence="2" id="KW-0285">Flavoprotein</keyword>
<dbReference type="GO" id="GO:0033539">
    <property type="term" value="P:fatty acid beta-oxidation using acyl-CoA dehydrogenase"/>
    <property type="evidence" value="ECO:0007669"/>
    <property type="project" value="TreeGrafter"/>
</dbReference>
<dbReference type="GO" id="GO:0004361">
    <property type="term" value="F:glutaryl-CoA dehydrogenase activity"/>
    <property type="evidence" value="ECO:0007669"/>
    <property type="project" value="TreeGrafter"/>
</dbReference>
<dbReference type="InterPro" id="IPR036250">
    <property type="entry name" value="AcylCo_DH-like_C"/>
</dbReference>
<evidence type="ECO:0000313" key="8">
    <source>
        <dbReference type="Proteomes" id="UP000268535"/>
    </source>
</evidence>
<keyword evidence="3" id="KW-0809">Transit peptide</keyword>
<dbReference type="GO" id="GO:0000062">
    <property type="term" value="F:fatty-acyl-CoA binding"/>
    <property type="evidence" value="ECO:0007669"/>
    <property type="project" value="TreeGrafter"/>
</dbReference>
<dbReference type="GO" id="GO:0046949">
    <property type="term" value="P:fatty-acyl-CoA biosynthetic process"/>
    <property type="evidence" value="ECO:0007669"/>
    <property type="project" value="TreeGrafter"/>
</dbReference>
<dbReference type="InterPro" id="IPR006089">
    <property type="entry name" value="Acyl-CoA_DH_CS"/>
</dbReference>
<dbReference type="Pfam" id="PF00441">
    <property type="entry name" value="Acyl-CoA_dh_1"/>
    <property type="match status" value="1"/>
</dbReference>
<comment type="subcellular location">
    <subcellularLocation>
        <location evidence="1">Mitochondrion</location>
    </subcellularLocation>
</comment>
<name>A0A4P9WVY6_9FUNG</name>
<dbReference type="InterPro" id="IPR052033">
    <property type="entry name" value="Glutaryl-CoA_DH_mitochondrial"/>
</dbReference>
<sequence length="121" mass="13118">MKKLADALAEITLGLHASLHVGRLKDTAGIAPEMVSLVMRSNCGKALAIARTCHDILGGNGISDEYHIIRHMENHEAVNNYEGTHDIHVLILGRAITGMPAFGGSPRRLFLFNERTSCSSI</sequence>
<dbReference type="PANTHER" id="PTHR42807">
    <property type="entry name" value="GLUTARYL-COA DEHYDROGENASE, MITOCHONDRIAL"/>
    <property type="match status" value="1"/>
</dbReference>
<dbReference type="SUPFAM" id="SSF47203">
    <property type="entry name" value="Acyl-CoA dehydrogenase C-terminal domain-like"/>
    <property type="match status" value="1"/>
</dbReference>
<dbReference type="AlphaFoldDB" id="A0A4P9WVY6"/>
<evidence type="ECO:0000256" key="3">
    <source>
        <dbReference type="ARBA" id="ARBA00022946"/>
    </source>
</evidence>
<proteinExistence type="predicted"/>
<evidence type="ECO:0000313" key="7">
    <source>
        <dbReference type="EMBL" id="RKO97561.1"/>
    </source>
</evidence>
<accession>A0A4P9WVY6</accession>
<evidence type="ECO:0000256" key="1">
    <source>
        <dbReference type="ARBA" id="ARBA00004173"/>
    </source>
</evidence>
<dbReference type="GO" id="GO:0005743">
    <property type="term" value="C:mitochondrial inner membrane"/>
    <property type="evidence" value="ECO:0007669"/>
    <property type="project" value="TreeGrafter"/>
</dbReference>
<dbReference type="EMBL" id="ML009229">
    <property type="protein sequence ID" value="RKO97561.1"/>
    <property type="molecule type" value="Genomic_DNA"/>
</dbReference>
<dbReference type="Proteomes" id="UP000268535">
    <property type="component" value="Unassembled WGS sequence"/>
</dbReference>
<keyword evidence="5" id="KW-0496">Mitochondrion</keyword>
<dbReference type="GO" id="GO:0050660">
    <property type="term" value="F:flavin adenine dinucleotide binding"/>
    <property type="evidence" value="ECO:0007669"/>
    <property type="project" value="TreeGrafter"/>
</dbReference>
<dbReference type="InterPro" id="IPR009075">
    <property type="entry name" value="AcylCo_DH/oxidase_C"/>
</dbReference>
<gene>
    <name evidence="7" type="ORF">CAUPRSCDRAFT_6329</name>
</gene>
<evidence type="ECO:0000256" key="4">
    <source>
        <dbReference type="ARBA" id="ARBA00023002"/>
    </source>
</evidence>
<evidence type="ECO:0000256" key="2">
    <source>
        <dbReference type="ARBA" id="ARBA00022630"/>
    </source>
</evidence>
<organism evidence="7 8">
    <name type="scientific">Caulochytrium protostelioides</name>
    <dbReference type="NCBI Taxonomy" id="1555241"/>
    <lineage>
        <taxon>Eukaryota</taxon>
        <taxon>Fungi</taxon>
        <taxon>Fungi incertae sedis</taxon>
        <taxon>Chytridiomycota</taxon>
        <taxon>Chytridiomycota incertae sedis</taxon>
        <taxon>Chytridiomycetes</taxon>
        <taxon>Caulochytriales</taxon>
        <taxon>Caulochytriaceae</taxon>
        <taxon>Caulochytrium</taxon>
    </lineage>
</organism>
<dbReference type="PANTHER" id="PTHR42807:SF1">
    <property type="entry name" value="GLUTARYL-COA DEHYDROGENASE, MITOCHONDRIAL"/>
    <property type="match status" value="1"/>
</dbReference>
<dbReference type="PROSITE" id="PS00073">
    <property type="entry name" value="ACYL_COA_DH_2"/>
    <property type="match status" value="1"/>
</dbReference>